<evidence type="ECO:0000256" key="3">
    <source>
        <dbReference type="SAM" id="Phobius"/>
    </source>
</evidence>
<gene>
    <name evidence="5" type="ORF">NJF43_05830</name>
</gene>
<dbReference type="Pfam" id="PF00515">
    <property type="entry name" value="TPR_1"/>
    <property type="match status" value="1"/>
</dbReference>
<evidence type="ECO:0000256" key="1">
    <source>
        <dbReference type="PROSITE-ProRule" id="PRU00339"/>
    </source>
</evidence>
<keyword evidence="3" id="KW-1133">Transmembrane helix</keyword>
<evidence type="ECO:0000256" key="2">
    <source>
        <dbReference type="SAM" id="MobiDB-lite"/>
    </source>
</evidence>
<dbReference type="Gene3D" id="1.25.40.10">
    <property type="entry name" value="Tetratricopeptide repeat domain"/>
    <property type="match status" value="1"/>
</dbReference>
<proteinExistence type="predicted"/>
<accession>A0AA41WEX6</accession>
<dbReference type="InterPro" id="IPR050768">
    <property type="entry name" value="UPF0353/GerABKA_families"/>
</dbReference>
<dbReference type="SUPFAM" id="SSF53300">
    <property type="entry name" value="vWA-like"/>
    <property type="match status" value="1"/>
</dbReference>
<evidence type="ECO:0000313" key="5">
    <source>
        <dbReference type="EMBL" id="MCO7544274.1"/>
    </source>
</evidence>
<protein>
    <submittedName>
        <fullName evidence="5">VWA domain-containing protein</fullName>
    </submittedName>
</protein>
<dbReference type="InterPro" id="IPR011990">
    <property type="entry name" value="TPR-like_helical_dom_sf"/>
</dbReference>
<dbReference type="SUPFAM" id="SSF48452">
    <property type="entry name" value="TPR-like"/>
    <property type="match status" value="1"/>
</dbReference>
<dbReference type="AlphaFoldDB" id="A0AA41WEX6"/>
<dbReference type="InterPro" id="IPR019734">
    <property type="entry name" value="TPR_rpt"/>
</dbReference>
<feature type="transmembrane region" description="Helical" evidence="3">
    <location>
        <begin position="60"/>
        <end position="81"/>
    </location>
</feature>
<dbReference type="Pfam" id="PF13519">
    <property type="entry name" value="VWA_2"/>
    <property type="match status" value="1"/>
</dbReference>
<dbReference type="Gene3D" id="3.40.50.410">
    <property type="entry name" value="von Willebrand factor, type A domain"/>
    <property type="match status" value="1"/>
</dbReference>
<dbReference type="InterPro" id="IPR036465">
    <property type="entry name" value="vWFA_dom_sf"/>
</dbReference>
<reference evidence="5" key="1">
    <citation type="submission" date="2022-06" db="EMBL/GenBank/DDBJ databases">
        <title>Detection of beta-lactamases in bacteria of animal origin.</title>
        <authorList>
            <person name="Mlynarcik P."/>
            <person name="Zdarska V."/>
            <person name="Chudobova H."/>
            <person name="Prochazkova P."/>
            <person name="Hricova K."/>
            <person name="Mezerova K."/>
            <person name="Bardon J."/>
            <person name="Dolejska M."/>
            <person name="Sukkar I."/>
            <person name="Kolar M."/>
        </authorList>
    </citation>
    <scope>NUCLEOTIDE SEQUENCE</scope>
    <source>
        <strain evidence="5">S 300-3</strain>
    </source>
</reference>
<sequence>MMDIWPHLLRPFWLLILPLPLWLLWHLWHRQRQQGSWQRLLPVAFHDTLLTGGRVRNSRLPWLALGGAWLLTWLALLGPSWQQLEQPSLKRAAPLVVLLEMTPAMLAGDLQPTRLEHARHKVLDLLRLRQDAQTAVVVFAGSAHTLVPLSDDLATTENLLDAIRPELMPEDGHRADLAVAQALALLEQGAQGRGQLLLIGSTLAAEEQAGIASLLAGSGWRLSILGIGTEQGAPIAQQGGGFLKDPQGAILIPQLDAKGLQRFANELGGRYQSASLDDADLLALGLHETGNAATQASEATQLSVWLDQGHWLLLPLLVLAACAARRGWLFCLPLLLLVPPSAQAFEFDDLWLRPDQQGQRLLEAQRPADAAQRFENPRWQGFAHYQAGDYAAAAQLFAEGDSAADHYNRGNALVHGDKLEDAIEAYDQALELQPDLDAARQNRAIAEALLRQRQTEQNDEAQQAPEERSQPEQSDPATAPTSSNSSAAQSQPTEGEGKQSEQNASAPPAVEPQPGEDPSLPAPPEQVPTLTEQQQATDQWLRQIPDDPGELLRRKFLLEQRKRQETNR</sequence>
<dbReference type="PROSITE" id="PS50005">
    <property type="entry name" value="TPR"/>
    <property type="match status" value="1"/>
</dbReference>
<dbReference type="InterPro" id="IPR002035">
    <property type="entry name" value="VWF_A"/>
</dbReference>
<keyword evidence="1" id="KW-0802">TPR repeat</keyword>
<feature type="transmembrane region" description="Helical" evidence="3">
    <location>
        <begin position="12"/>
        <end position="29"/>
    </location>
</feature>
<dbReference type="SMART" id="SM00028">
    <property type="entry name" value="TPR"/>
    <property type="match status" value="1"/>
</dbReference>
<dbReference type="PANTHER" id="PTHR22550">
    <property type="entry name" value="SPORE GERMINATION PROTEIN"/>
    <property type="match status" value="1"/>
</dbReference>
<dbReference type="EMBL" id="JAMYBS010000004">
    <property type="protein sequence ID" value="MCO7544274.1"/>
    <property type="molecule type" value="Genomic_DNA"/>
</dbReference>
<name>A0AA41WEX6_9GAMM</name>
<feature type="compositionally biased region" description="Low complexity" evidence="2">
    <location>
        <begin position="476"/>
        <end position="493"/>
    </location>
</feature>
<feature type="region of interest" description="Disordered" evidence="2">
    <location>
        <begin position="453"/>
        <end position="549"/>
    </location>
</feature>
<comment type="caution">
    <text evidence="5">The sequence shown here is derived from an EMBL/GenBank/DDBJ whole genome shotgun (WGS) entry which is preliminary data.</text>
</comment>
<dbReference type="PANTHER" id="PTHR22550:SF14">
    <property type="entry name" value="VWFA DOMAIN-CONTAINING PROTEIN"/>
    <property type="match status" value="1"/>
</dbReference>
<evidence type="ECO:0000313" key="6">
    <source>
        <dbReference type="Proteomes" id="UP001165292"/>
    </source>
</evidence>
<organism evidence="5 6">
    <name type="scientific">Stutzerimonas nitrititolerans</name>
    <dbReference type="NCBI Taxonomy" id="2482751"/>
    <lineage>
        <taxon>Bacteria</taxon>
        <taxon>Pseudomonadati</taxon>
        <taxon>Pseudomonadota</taxon>
        <taxon>Gammaproteobacteria</taxon>
        <taxon>Pseudomonadales</taxon>
        <taxon>Pseudomonadaceae</taxon>
        <taxon>Stutzerimonas</taxon>
    </lineage>
</organism>
<dbReference type="Proteomes" id="UP001165292">
    <property type="component" value="Unassembled WGS sequence"/>
</dbReference>
<feature type="repeat" description="TPR" evidence="1">
    <location>
        <begin position="403"/>
        <end position="436"/>
    </location>
</feature>
<dbReference type="PROSITE" id="PS50293">
    <property type="entry name" value="TPR_REGION"/>
    <property type="match status" value="1"/>
</dbReference>
<keyword evidence="3" id="KW-0472">Membrane</keyword>
<feature type="domain" description="VWFA" evidence="4">
    <location>
        <begin position="95"/>
        <end position="199"/>
    </location>
</feature>
<evidence type="ECO:0000259" key="4">
    <source>
        <dbReference type="Pfam" id="PF13519"/>
    </source>
</evidence>
<feature type="compositionally biased region" description="Polar residues" evidence="2">
    <location>
        <begin position="528"/>
        <end position="540"/>
    </location>
</feature>
<dbReference type="RefSeq" id="WP_115027915.1">
    <property type="nucleotide sequence ID" value="NZ_DALYPK010000005.1"/>
</dbReference>
<keyword evidence="3" id="KW-0812">Transmembrane</keyword>